<sequence>MPLRLKDLVKTAKANIDEITCDQVEDYQAQGYKTLDVREAAEYLDGTIPMSLHIPRGILEPKCDMCFEGHESELSDLNQPWIIFCQAGGRGALAAYTMKQMGYTNVINLAGGFNAWKAFGGPIETPPIEDGLIRCDHPWNPGFQGE</sequence>
<dbReference type="InterPro" id="IPR036873">
    <property type="entry name" value="Rhodanese-like_dom_sf"/>
</dbReference>
<dbReference type="GO" id="GO:0004792">
    <property type="term" value="F:thiosulfate-cyanide sulfurtransferase activity"/>
    <property type="evidence" value="ECO:0007669"/>
    <property type="project" value="TreeGrafter"/>
</dbReference>
<dbReference type="Pfam" id="PF00581">
    <property type="entry name" value="Rhodanese"/>
    <property type="match status" value="1"/>
</dbReference>
<dbReference type="Gene3D" id="3.40.250.10">
    <property type="entry name" value="Rhodanese-like domain"/>
    <property type="match status" value="1"/>
</dbReference>
<dbReference type="AlphaFoldDB" id="A0A451G4S6"/>
<accession>A0A451G4S6</accession>
<dbReference type="PANTHER" id="PTHR44086:SF13">
    <property type="entry name" value="THIOSULFATE SULFURTRANSFERASE PSPE"/>
    <property type="match status" value="1"/>
</dbReference>
<name>A0A451G4S6_9GAMM</name>
<feature type="domain" description="Rhodanese" evidence="1">
    <location>
        <begin position="28"/>
        <end position="125"/>
    </location>
</feature>
<reference evidence="2 3" key="1">
    <citation type="journal article" date="2018" name="Environ. Microbiol.">
        <title>Genomes of ubiquitous marine and hypersaline Hydrogenovibrio, Thiomicrorhabdus and Thiomicrospira spp. encode a diversity of mechanisms to sustain chemolithoautotrophy in heterogeneous environments.</title>
        <authorList>
            <person name="Scott K.M."/>
            <person name="Williams J."/>
            <person name="Porter C.M.B."/>
            <person name="Russel S."/>
            <person name="Harmer T.L."/>
            <person name="Paul J.H."/>
            <person name="Antonen K.M."/>
            <person name="Bridges M.K."/>
            <person name="Camper G.J."/>
            <person name="Campla C.K."/>
            <person name="Casella L.G."/>
            <person name="Chase E."/>
            <person name="Conrad J.W."/>
            <person name="Cruz M.C."/>
            <person name="Dunlap D.S."/>
            <person name="Duran L."/>
            <person name="Fahsbender E.M."/>
            <person name="Goldsmith D.B."/>
            <person name="Keeley R.F."/>
            <person name="Kondoff M.R."/>
            <person name="Kussy B.I."/>
            <person name="Lane M.K."/>
            <person name="Lawler S."/>
            <person name="Leigh B.A."/>
            <person name="Lewis C."/>
            <person name="Lostal L.M."/>
            <person name="Marking D."/>
            <person name="Mancera P.A."/>
            <person name="McClenthan E.C."/>
            <person name="McIntyre E.A."/>
            <person name="Mine J.A."/>
            <person name="Modi S."/>
            <person name="Moore B.D."/>
            <person name="Morgan W.A."/>
            <person name="Nelson K.M."/>
            <person name="Nguyen K.N."/>
            <person name="Ogburn N."/>
            <person name="Parrino D.G."/>
            <person name="Pedapudi A.D."/>
            <person name="Pelham R.P."/>
            <person name="Preece A.M."/>
            <person name="Rampersad E.A."/>
            <person name="Richardson J.C."/>
            <person name="Rodgers C.M."/>
            <person name="Schaffer B.L."/>
            <person name="Sheridan N.E."/>
            <person name="Solone M.R."/>
            <person name="Staley Z.R."/>
            <person name="Tabuchi M."/>
            <person name="Waide R.J."/>
            <person name="Wanjugi P.W."/>
            <person name="Young S."/>
            <person name="Clum A."/>
            <person name="Daum C."/>
            <person name="Huntemann M."/>
            <person name="Ivanova N."/>
            <person name="Kyrpides N."/>
            <person name="Mikhailova N."/>
            <person name="Palaniappan K."/>
            <person name="Pillay M."/>
            <person name="Reddy T.B.K."/>
            <person name="Shapiro N."/>
            <person name="Stamatis D."/>
            <person name="Varghese N."/>
            <person name="Woyke T."/>
            <person name="Boden R."/>
            <person name="Freyermuth S.K."/>
            <person name="Kerfeld C.A."/>
        </authorList>
    </citation>
    <scope>NUCLEOTIDE SEQUENCE [LARGE SCALE GENOMIC DNA]</scope>
    <source>
        <strain evidence="2 3">JR-2</strain>
    </source>
</reference>
<keyword evidence="2" id="KW-0808">Transferase</keyword>
<protein>
    <submittedName>
        <fullName evidence="2">Sulfurtransferase</fullName>
    </submittedName>
</protein>
<evidence type="ECO:0000259" key="1">
    <source>
        <dbReference type="PROSITE" id="PS50206"/>
    </source>
</evidence>
<dbReference type="PROSITE" id="PS50206">
    <property type="entry name" value="RHODANESE_3"/>
    <property type="match status" value="1"/>
</dbReference>
<evidence type="ECO:0000313" key="3">
    <source>
        <dbReference type="Proteomes" id="UP000285478"/>
    </source>
</evidence>
<evidence type="ECO:0000313" key="2">
    <source>
        <dbReference type="EMBL" id="QAB14486.1"/>
    </source>
</evidence>
<gene>
    <name evidence="2" type="ORF">EPV75_01785</name>
</gene>
<dbReference type="RefSeq" id="WP_127120193.1">
    <property type="nucleotide sequence ID" value="NZ_CP035033.1"/>
</dbReference>
<dbReference type="InterPro" id="IPR001763">
    <property type="entry name" value="Rhodanese-like_dom"/>
</dbReference>
<dbReference type="KEGG" id="htr:EPV75_01785"/>
<keyword evidence="3" id="KW-1185">Reference proteome</keyword>
<dbReference type="SUPFAM" id="SSF52821">
    <property type="entry name" value="Rhodanese/Cell cycle control phosphatase"/>
    <property type="match status" value="1"/>
</dbReference>
<proteinExistence type="predicted"/>
<organism evidence="2 3">
    <name type="scientific">Hydrogenovibrio thermophilus</name>
    <dbReference type="NCBI Taxonomy" id="265883"/>
    <lineage>
        <taxon>Bacteria</taxon>
        <taxon>Pseudomonadati</taxon>
        <taxon>Pseudomonadota</taxon>
        <taxon>Gammaproteobacteria</taxon>
        <taxon>Thiotrichales</taxon>
        <taxon>Piscirickettsiaceae</taxon>
        <taxon>Hydrogenovibrio</taxon>
    </lineage>
</organism>
<dbReference type="SMART" id="SM00450">
    <property type="entry name" value="RHOD"/>
    <property type="match status" value="1"/>
</dbReference>
<dbReference type="EMBL" id="CP035033">
    <property type="protein sequence ID" value="QAB14486.1"/>
    <property type="molecule type" value="Genomic_DNA"/>
</dbReference>
<dbReference type="CDD" id="cd00158">
    <property type="entry name" value="RHOD"/>
    <property type="match status" value="1"/>
</dbReference>
<dbReference type="Proteomes" id="UP000285478">
    <property type="component" value="Chromosome"/>
</dbReference>
<dbReference type="PANTHER" id="PTHR44086">
    <property type="entry name" value="THIOSULFATE SULFURTRANSFERASE RDL2, MITOCHONDRIAL-RELATED"/>
    <property type="match status" value="1"/>
</dbReference>